<evidence type="ECO:0000256" key="1">
    <source>
        <dbReference type="SAM" id="Phobius"/>
    </source>
</evidence>
<feature type="transmembrane region" description="Helical" evidence="1">
    <location>
        <begin position="39"/>
        <end position="57"/>
    </location>
</feature>
<dbReference type="EMBL" id="CTEC01000002">
    <property type="protein sequence ID" value="CQD21908.1"/>
    <property type="molecule type" value="Genomic_DNA"/>
</dbReference>
<dbReference type="RefSeq" id="WP_090423097.1">
    <property type="nucleotide sequence ID" value="NZ_CTEC01000002.1"/>
</dbReference>
<evidence type="ECO:0000313" key="3">
    <source>
        <dbReference type="Proteomes" id="UP000199601"/>
    </source>
</evidence>
<feature type="transmembrane region" description="Helical" evidence="1">
    <location>
        <begin position="6"/>
        <end position="27"/>
    </location>
</feature>
<keyword evidence="1" id="KW-0812">Transmembrane</keyword>
<dbReference type="Proteomes" id="UP000199601">
    <property type="component" value="Unassembled WGS sequence"/>
</dbReference>
<sequence length="124" mass="12873">MIVTALEISAAVIVVGILAGGMARFVFQSDLDAAERWKRLVPFVSARSSLILIGAGWYGSTGIASVAEIIAGAAMAGNGACLAIRNRRPRLAGGSSSQHFHRAYTDYAAQGQQAGQALQAARPT</sequence>
<feature type="transmembrane region" description="Helical" evidence="1">
    <location>
        <begin position="63"/>
        <end position="84"/>
    </location>
</feature>
<name>A0A0U1DSF2_9MYCO</name>
<protein>
    <submittedName>
        <fullName evidence="2">Uncharacterized protein</fullName>
    </submittedName>
</protein>
<evidence type="ECO:0000313" key="2">
    <source>
        <dbReference type="EMBL" id="CQD21908.1"/>
    </source>
</evidence>
<reference evidence="3" key="1">
    <citation type="submission" date="2015-03" db="EMBL/GenBank/DDBJ databases">
        <authorList>
            <person name="Urmite Genomes"/>
        </authorList>
    </citation>
    <scope>NUCLEOTIDE SEQUENCE [LARGE SCALE GENOMIC DNA]</scope>
    <source>
        <strain evidence="3">CSUR P1344</strain>
    </source>
</reference>
<keyword evidence="1" id="KW-0472">Membrane</keyword>
<dbReference type="AlphaFoldDB" id="A0A0U1DSF2"/>
<organism evidence="2 3">
    <name type="scientific">Mycobacterium europaeum</name>
    <dbReference type="NCBI Taxonomy" id="761804"/>
    <lineage>
        <taxon>Bacteria</taxon>
        <taxon>Bacillati</taxon>
        <taxon>Actinomycetota</taxon>
        <taxon>Actinomycetes</taxon>
        <taxon>Mycobacteriales</taxon>
        <taxon>Mycobacteriaceae</taxon>
        <taxon>Mycobacterium</taxon>
        <taxon>Mycobacterium simiae complex</taxon>
    </lineage>
</organism>
<keyword evidence="3" id="KW-1185">Reference proteome</keyword>
<accession>A0A0U1DSF2</accession>
<keyword evidence="1" id="KW-1133">Transmembrane helix</keyword>
<proteinExistence type="predicted"/>
<gene>
    <name evidence="2" type="ORF">BN000_05401</name>
</gene>